<dbReference type="NCBIfam" id="NF033546">
    <property type="entry name" value="transpos_IS21"/>
    <property type="match status" value="1"/>
</dbReference>
<organism evidence="3 4">
    <name type="scientific">Allohahella marinimesophila</name>
    <dbReference type="NCBI Taxonomy" id="1054972"/>
    <lineage>
        <taxon>Bacteria</taxon>
        <taxon>Pseudomonadati</taxon>
        <taxon>Pseudomonadota</taxon>
        <taxon>Gammaproteobacteria</taxon>
        <taxon>Oceanospirillales</taxon>
        <taxon>Hahellaceae</taxon>
        <taxon>Allohahella</taxon>
    </lineage>
</organism>
<feature type="domain" description="Integrase catalytic" evidence="2">
    <location>
        <begin position="118"/>
        <end position="293"/>
    </location>
</feature>
<dbReference type="InterPro" id="IPR054353">
    <property type="entry name" value="IstA-like_C"/>
</dbReference>
<dbReference type="Proteomes" id="UP001501337">
    <property type="component" value="Unassembled WGS sequence"/>
</dbReference>
<dbReference type="SUPFAM" id="SSF46689">
    <property type="entry name" value="Homeodomain-like"/>
    <property type="match status" value="1"/>
</dbReference>
<protein>
    <submittedName>
        <fullName evidence="3">IS21 family transposase</fullName>
    </submittedName>
</protein>
<dbReference type="PROSITE" id="PS50994">
    <property type="entry name" value="INTEGRASE"/>
    <property type="match status" value="1"/>
</dbReference>
<accession>A0ABP7Q9H0</accession>
<dbReference type="Gene3D" id="3.30.420.10">
    <property type="entry name" value="Ribonuclease H-like superfamily/Ribonuclease H"/>
    <property type="match status" value="1"/>
</dbReference>
<comment type="caution">
    <text evidence="3">The sequence shown here is derived from an EMBL/GenBank/DDBJ whole genome shotgun (WGS) entry which is preliminary data.</text>
</comment>
<dbReference type="InterPro" id="IPR009057">
    <property type="entry name" value="Homeodomain-like_sf"/>
</dbReference>
<dbReference type="PANTHER" id="PTHR35004:SF6">
    <property type="entry name" value="TRANSPOSASE"/>
    <property type="match status" value="1"/>
</dbReference>
<dbReference type="InterPro" id="IPR036397">
    <property type="entry name" value="RNaseH_sf"/>
</dbReference>
<keyword evidence="4" id="KW-1185">Reference proteome</keyword>
<dbReference type="SUPFAM" id="SSF53098">
    <property type="entry name" value="Ribonuclease H-like"/>
    <property type="match status" value="1"/>
</dbReference>
<name>A0ABP7Q9H0_9GAMM</name>
<evidence type="ECO:0000313" key="4">
    <source>
        <dbReference type="Proteomes" id="UP001501337"/>
    </source>
</evidence>
<dbReference type="EMBL" id="BAABBO010000021">
    <property type="protein sequence ID" value="GAA3977336.1"/>
    <property type="molecule type" value="Genomic_DNA"/>
</dbReference>
<reference evidence="4" key="1">
    <citation type="journal article" date="2019" name="Int. J. Syst. Evol. Microbiol.">
        <title>The Global Catalogue of Microorganisms (GCM) 10K type strain sequencing project: providing services to taxonomists for standard genome sequencing and annotation.</title>
        <authorList>
            <consortium name="The Broad Institute Genomics Platform"/>
            <consortium name="The Broad Institute Genome Sequencing Center for Infectious Disease"/>
            <person name="Wu L."/>
            <person name="Ma J."/>
        </authorList>
    </citation>
    <scope>NUCLEOTIDE SEQUENCE [LARGE SCALE GENOMIC DNA]</scope>
    <source>
        <strain evidence="4">JCM 17555</strain>
    </source>
</reference>
<comment type="similarity">
    <text evidence="1">Belongs to the transposase IS21/IS408/IS1162 family.</text>
</comment>
<proteinExistence type="inferred from homology"/>
<sequence length="503" mass="56413">MIHKIKALHDGGKGLSIRAIGQELGLSRNTVRKYLRMDEQAIAIQLGDTARTKRLDEHRDAIVYLLKRFPKLSAVKVARKLREKVGELPASNRSIRRYVQAVKAEVATAQLRYYEPVVDDLPGVQCQVDPGELRGVMIGGEEATLHFVVFVLAFSRLMYVGVSFKPLDTQTFIQLHDEAFRYFGGVPDECVYDQTKLVVISEQYRELTINERFHEYATAAGYRIHACEGYDPESKGKVEAGVKYVKQDCLYGETFADREDLRSHVLNWLKTVANVRLHGTTGEQPVARFEALERGHLKPYLTPACVSRSLAPGATRQVDKTGLISWKANKYSVPLRWQQARVGVTEVDAELLVSDLESGEVIACHALCDDKGRVIKNTNHYRDHAQRTADLEAAITTELDEAAGAALCQQLKRSEPKIYKDQLLAARDLLRRYAPVDRELIDQLAQRPGLTATRLRAYLEASQAAIKRERLPEPLPLVSEGLDLSVYARIGHSSGQEVTHESA</sequence>
<evidence type="ECO:0000256" key="1">
    <source>
        <dbReference type="ARBA" id="ARBA00009277"/>
    </source>
</evidence>
<gene>
    <name evidence="3" type="primary">istA_3</name>
    <name evidence="3" type="ORF">GCM10022278_37630</name>
</gene>
<dbReference type="PANTHER" id="PTHR35004">
    <property type="entry name" value="TRANSPOSASE RV3428C-RELATED"/>
    <property type="match status" value="1"/>
</dbReference>
<dbReference type="InterPro" id="IPR001584">
    <property type="entry name" value="Integrase_cat-core"/>
</dbReference>
<evidence type="ECO:0000259" key="2">
    <source>
        <dbReference type="PROSITE" id="PS50994"/>
    </source>
</evidence>
<evidence type="ECO:0000313" key="3">
    <source>
        <dbReference type="EMBL" id="GAA3977336.1"/>
    </source>
</evidence>
<dbReference type="InterPro" id="IPR012337">
    <property type="entry name" value="RNaseH-like_sf"/>
</dbReference>
<dbReference type="RefSeq" id="WP_344809316.1">
    <property type="nucleotide sequence ID" value="NZ_BAABBO010000021.1"/>
</dbReference>
<dbReference type="Pfam" id="PF22483">
    <property type="entry name" value="Mu-transpos_C_2"/>
    <property type="match status" value="1"/>
</dbReference>